<dbReference type="GO" id="GO:0008270">
    <property type="term" value="F:zinc ion binding"/>
    <property type="evidence" value="ECO:0007669"/>
    <property type="project" value="UniProtKB-KW"/>
</dbReference>
<dbReference type="Proteomes" id="UP001381693">
    <property type="component" value="Unassembled WGS sequence"/>
</dbReference>
<dbReference type="InterPro" id="IPR029000">
    <property type="entry name" value="Cyclophilin-like_dom_sf"/>
</dbReference>
<dbReference type="InterPro" id="IPR018957">
    <property type="entry name" value="Znf_C3HC4_RING-type"/>
</dbReference>
<evidence type="ECO:0000256" key="1">
    <source>
        <dbReference type="ARBA" id="ARBA00022723"/>
    </source>
</evidence>
<keyword evidence="5" id="KW-0175">Coiled coil</keyword>
<dbReference type="PANTHER" id="PTHR22791:SF34">
    <property type="entry name" value="RING-TYPE DOMAIN-CONTAINING PROTEIN"/>
    <property type="match status" value="1"/>
</dbReference>
<organism evidence="7 8">
    <name type="scientific">Halocaridina rubra</name>
    <name type="common">Hawaiian red shrimp</name>
    <dbReference type="NCBI Taxonomy" id="373956"/>
    <lineage>
        <taxon>Eukaryota</taxon>
        <taxon>Metazoa</taxon>
        <taxon>Ecdysozoa</taxon>
        <taxon>Arthropoda</taxon>
        <taxon>Crustacea</taxon>
        <taxon>Multicrustacea</taxon>
        <taxon>Malacostraca</taxon>
        <taxon>Eumalacostraca</taxon>
        <taxon>Eucarida</taxon>
        <taxon>Decapoda</taxon>
        <taxon>Pleocyemata</taxon>
        <taxon>Caridea</taxon>
        <taxon>Atyoidea</taxon>
        <taxon>Atyidae</taxon>
        <taxon>Halocaridina</taxon>
    </lineage>
</organism>
<dbReference type="InterPro" id="IPR001841">
    <property type="entry name" value="Znf_RING"/>
</dbReference>
<proteinExistence type="predicted"/>
<dbReference type="SUPFAM" id="SSF50891">
    <property type="entry name" value="Cyclophilin-like"/>
    <property type="match status" value="1"/>
</dbReference>
<keyword evidence="2 4" id="KW-0863">Zinc-finger</keyword>
<name>A0AAN8WQB5_HALRR</name>
<dbReference type="Gene3D" id="2.40.100.10">
    <property type="entry name" value="Cyclophilin-like"/>
    <property type="match status" value="1"/>
</dbReference>
<dbReference type="PANTHER" id="PTHR22791">
    <property type="entry name" value="RING-TYPE DOMAIN-CONTAINING PROTEIN"/>
    <property type="match status" value="1"/>
</dbReference>
<dbReference type="EMBL" id="JAXCGZ010015445">
    <property type="protein sequence ID" value="KAK7070275.1"/>
    <property type="molecule type" value="Genomic_DNA"/>
</dbReference>
<dbReference type="SMART" id="SM00184">
    <property type="entry name" value="RING"/>
    <property type="match status" value="1"/>
</dbReference>
<dbReference type="InterPro" id="IPR013083">
    <property type="entry name" value="Znf_RING/FYVE/PHD"/>
</dbReference>
<evidence type="ECO:0000256" key="3">
    <source>
        <dbReference type="ARBA" id="ARBA00022833"/>
    </source>
</evidence>
<dbReference type="GO" id="GO:0016567">
    <property type="term" value="P:protein ubiquitination"/>
    <property type="evidence" value="ECO:0007669"/>
    <property type="project" value="TreeGrafter"/>
</dbReference>
<evidence type="ECO:0000256" key="4">
    <source>
        <dbReference type="PROSITE-ProRule" id="PRU00175"/>
    </source>
</evidence>
<dbReference type="AlphaFoldDB" id="A0AAN8WQB5"/>
<evidence type="ECO:0000259" key="6">
    <source>
        <dbReference type="PROSITE" id="PS50089"/>
    </source>
</evidence>
<dbReference type="Pfam" id="PF00097">
    <property type="entry name" value="zf-C3HC4"/>
    <property type="match status" value="1"/>
</dbReference>
<protein>
    <recommendedName>
        <fullName evidence="6">RING-type domain-containing protein</fullName>
    </recommendedName>
</protein>
<dbReference type="GO" id="GO:0061630">
    <property type="term" value="F:ubiquitin protein ligase activity"/>
    <property type="evidence" value="ECO:0007669"/>
    <property type="project" value="TreeGrafter"/>
</dbReference>
<dbReference type="InterPro" id="IPR017907">
    <property type="entry name" value="Znf_RING_CS"/>
</dbReference>
<keyword evidence="1" id="KW-0479">Metal-binding</keyword>
<dbReference type="InterPro" id="IPR051435">
    <property type="entry name" value="RING_finger_E3_ubiq-ligases"/>
</dbReference>
<feature type="domain" description="RING-type" evidence="6">
    <location>
        <begin position="9"/>
        <end position="52"/>
    </location>
</feature>
<accession>A0AAN8WQB5</accession>
<gene>
    <name evidence="7" type="ORF">SK128_017964</name>
</gene>
<dbReference type="Gene3D" id="3.30.40.10">
    <property type="entry name" value="Zinc/RING finger domain, C3HC4 (zinc finger)"/>
    <property type="match status" value="1"/>
</dbReference>
<feature type="coiled-coil region" evidence="5">
    <location>
        <begin position="128"/>
        <end position="198"/>
    </location>
</feature>
<dbReference type="PROSITE" id="PS50089">
    <property type="entry name" value="ZF_RING_2"/>
    <property type="match status" value="1"/>
</dbReference>
<keyword evidence="3" id="KW-0862">Zinc</keyword>
<evidence type="ECO:0000256" key="2">
    <source>
        <dbReference type="ARBA" id="ARBA00022771"/>
    </source>
</evidence>
<evidence type="ECO:0000313" key="8">
    <source>
        <dbReference type="Proteomes" id="UP001381693"/>
    </source>
</evidence>
<evidence type="ECO:0000256" key="5">
    <source>
        <dbReference type="SAM" id="Coils"/>
    </source>
</evidence>
<evidence type="ECO:0000313" key="7">
    <source>
        <dbReference type="EMBL" id="KAK7070275.1"/>
    </source>
</evidence>
<sequence length="526" mass="59346">MASYDPRECRVCNEVFDEEHRRPRTLSCSHHFCTNCITKLINNQSKQCPFCRVEFQAATAGDVMVNHGVEDFIKYLSHKDSDTTGHHQHHHEHSGTEKIDNAVKDIGASNRNLLVDYQNAETRIEDCIQSLLALKLDLQNENARIEVELLPKINELMSEHKDAIQSLEKTQIKLACQLKEAKDKKRHLRNANEKHDTLSAMNLKEIMSKKDKYSKEHASVESWLELFKNLSPEDDKLIRKTKKVCRSTKEKVSVAIEVFSSKDSSDEDASPVLDNAALTMRELSFSGQLTPQRLQEMSEPVKALVKQRRVYAIHLDQGCLRSAKFTVKGDYLYMHHLEAKSPPADAYTLEYRDVLSLSEKSSTLTFLELSAGGSTLGRLHVLLAPDTPRARNFALLCTGEKNHSYAHTSLLWARHKGQAMEGVWGGDYEMDDGEGGMALVRGLTTGGEYKRPWTAGTVEGLWWKGDAQGAQFLIYTRDNPGKICERAFGVVERGLGVLVRAINRYPDIKQVKVSDCGLVIHRSTSH</sequence>
<dbReference type="PROSITE" id="PS00518">
    <property type="entry name" value="ZF_RING_1"/>
    <property type="match status" value="1"/>
</dbReference>
<reference evidence="7 8" key="1">
    <citation type="submission" date="2023-11" db="EMBL/GenBank/DDBJ databases">
        <title>Halocaridina rubra genome assembly.</title>
        <authorList>
            <person name="Smith C."/>
        </authorList>
    </citation>
    <scope>NUCLEOTIDE SEQUENCE [LARGE SCALE GENOMIC DNA]</scope>
    <source>
        <strain evidence="7">EP-1</strain>
        <tissue evidence="7">Whole</tissue>
    </source>
</reference>
<keyword evidence="8" id="KW-1185">Reference proteome</keyword>
<comment type="caution">
    <text evidence="7">The sequence shown here is derived from an EMBL/GenBank/DDBJ whole genome shotgun (WGS) entry which is preliminary data.</text>
</comment>
<dbReference type="SUPFAM" id="SSF57850">
    <property type="entry name" value="RING/U-box"/>
    <property type="match status" value="1"/>
</dbReference>